<evidence type="ECO:0000313" key="2">
    <source>
        <dbReference type="Proteomes" id="UP000265520"/>
    </source>
</evidence>
<protein>
    <submittedName>
        <fullName evidence="1">Uncharacterized protein</fullName>
    </submittedName>
</protein>
<dbReference type="EMBL" id="LXQA010006182">
    <property type="protein sequence ID" value="MCH84050.1"/>
    <property type="molecule type" value="Genomic_DNA"/>
</dbReference>
<comment type="caution">
    <text evidence="1">The sequence shown here is derived from an EMBL/GenBank/DDBJ whole genome shotgun (WGS) entry which is preliminary data.</text>
</comment>
<proteinExistence type="predicted"/>
<gene>
    <name evidence="1" type="ORF">A2U01_0004880</name>
</gene>
<sequence length="151" mass="17288">MEEADRDAHEDIVRRNVQILVDLDGWHSKPGNSKLGSIAKERYMVLVTLRRSISAQKYLDAEVKDGDDPQKYVTLGNLFAEHKSSIKRLLVQMVFRNVARDANKRVQTYNGVLTYVSAFTLRKKEHLRRCLISMVPIFAKKILDDEAAKGD</sequence>
<reference evidence="1 2" key="1">
    <citation type="journal article" date="2018" name="Front. Plant Sci.">
        <title>Red Clover (Trifolium pratense) and Zigzag Clover (T. medium) - A Picture of Genomic Similarities and Differences.</title>
        <authorList>
            <person name="Dluhosova J."/>
            <person name="Istvanek J."/>
            <person name="Nedelnik J."/>
            <person name="Repkova J."/>
        </authorList>
    </citation>
    <scope>NUCLEOTIDE SEQUENCE [LARGE SCALE GENOMIC DNA]</scope>
    <source>
        <strain evidence="2">cv. 10/8</strain>
        <tissue evidence="1">Leaf</tissue>
    </source>
</reference>
<accession>A0A392M975</accession>
<dbReference type="Proteomes" id="UP000265520">
    <property type="component" value="Unassembled WGS sequence"/>
</dbReference>
<evidence type="ECO:0000313" key="1">
    <source>
        <dbReference type="EMBL" id="MCH84050.1"/>
    </source>
</evidence>
<keyword evidence="2" id="KW-1185">Reference proteome</keyword>
<name>A0A392M975_9FABA</name>
<dbReference type="AlphaFoldDB" id="A0A392M975"/>
<organism evidence="1 2">
    <name type="scientific">Trifolium medium</name>
    <dbReference type="NCBI Taxonomy" id="97028"/>
    <lineage>
        <taxon>Eukaryota</taxon>
        <taxon>Viridiplantae</taxon>
        <taxon>Streptophyta</taxon>
        <taxon>Embryophyta</taxon>
        <taxon>Tracheophyta</taxon>
        <taxon>Spermatophyta</taxon>
        <taxon>Magnoliopsida</taxon>
        <taxon>eudicotyledons</taxon>
        <taxon>Gunneridae</taxon>
        <taxon>Pentapetalae</taxon>
        <taxon>rosids</taxon>
        <taxon>fabids</taxon>
        <taxon>Fabales</taxon>
        <taxon>Fabaceae</taxon>
        <taxon>Papilionoideae</taxon>
        <taxon>50 kb inversion clade</taxon>
        <taxon>NPAAA clade</taxon>
        <taxon>Hologalegina</taxon>
        <taxon>IRL clade</taxon>
        <taxon>Trifolieae</taxon>
        <taxon>Trifolium</taxon>
    </lineage>
</organism>